<sequence length="336" mass="36081">MSQSMRDAQHIADQVLFPAAIEVDRAERVPETHLELIAAKGFFGLAAPEELTTLDLPDYPAVQRVVELLAGGCLTTAFVWVQHHGAMSAVGQTSNEAVRAEYLAPLAAGTRRAGMAIGAAARPGPPMLRATGVPGGWRFNGTAPWVTGWDMIDTLYVAARQDDDLLVWALVDPTEGASMSVRPLEMIAVQASRTVTLEFHDHFVPADRVTAVQPRSEYLEGDAESLRFTGSLARGVADRAIRLMGEDGAALSAELAAVRDRLQQAAPQDVPAGRAVSSEFALRAAAALFVQQGSSSVLVDSHPQRLLREAAFLLNFGTRPAIRQALLDRLTTAKNR</sequence>
<dbReference type="RefSeq" id="WP_218618036.1">
    <property type="nucleotide sequence ID" value="NZ_FRCS01000021.1"/>
</dbReference>
<evidence type="ECO:0000313" key="3">
    <source>
        <dbReference type="Proteomes" id="UP000184440"/>
    </source>
</evidence>
<dbReference type="InterPro" id="IPR009100">
    <property type="entry name" value="AcylCoA_DH/oxidase_NM_dom_sf"/>
</dbReference>
<evidence type="ECO:0000259" key="1">
    <source>
        <dbReference type="Pfam" id="PF02771"/>
    </source>
</evidence>
<dbReference type="PANTHER" id="PTHR43884:SF12">
    <property type="entry name" value="ISOVALERYL-COA DEHYDROGENASE, MITOCHONDRIAL-RELATED"/>
    <property type="match status" value="1"/>
</dbReference>
<protein>
    <submittedName>
        <fullName evidence="2">Acyl-CoA dehydrogenase</fullName>
    </submittedName>
</protein>
<dbReference type="InterPro" id="IPR013786">
    <property type="entry name" value="AcylCoA_DH/ox_N"/>
</dbReference>
<accession>A0A1M7RM71</accession>
<dbReference type="STRING" id="134849.SAMN05443668_12136"/>
<name>A0A1M7RM71_9ACTN</name>
<gene>
    <name evidence="2" type="ORF">SAMN05443668_12136</name>
</gene>
<feature type="domain" description="Acyl-CoA dehydrogenase/oxidase N-terminal" evidence="1">
    <location>
        <begin position="8"/>
        <end position="109"/>
    </location>
</feature>
<dbReference type="SUPFAM" id="SSF56645">
    <property type="entry name" value="Acyl-CoA dehydrogenase NM domain-like"/>
    <property type="match status" value="1"/>
</dbReference>
<dbReference type="GO" id="GO:0003995">
    <property type="term" value="F:acyl-CoA dehydrogenase activity"/>
    <property type="evidence" value="ECO:0007669"/>
    <property type="project" value="TreeGrafter"/>
</dbReference>
<dbReference type="GO" id="GO:0050660">
    <property type="term" value="F:flavin adenine dinucleotide binding"/>
    <property type="evidence" value="ECO:0007669"/>
    <property type="project" value="InterPro"/>
</dbReference>
<dbReference type="Pfam" id="PF02771">
    <property type="entry name" value="Acyl-CoA_dh_N"/>
    <property type="match status" value="1"/>
</dbReference>
<dbReference type="Gene3D" id="1.10.540.10">
    <property type="entry name" value="Acyl-CoA dehydrogenase/oxidase, N-terminal domain"/>
    <property type="match status" value="1"/>
</dbReference>
<dbReference type="Gene3D" id="2.40.110.10">
    <property type="entry name" value="Butyryl-CoA Dehydrogenase, subunit A, domain 2"/>
    <property type="match status" value="1"/>
</dbReference>
<dbReference type="Proteomes" id="UP000184440">
    <property type="component" value="Unassembled WGS sequence"/>
</dbReference>
<keyword evidence="3" id="KW-1185">Reference proteome</keyword>
<dbReference type="EMBL" id="FRCS01000021">
    <property type="protein sequence ID" value="SHN47188.1"/>
    <property type="molecule type" value="Genomic_DNA"/>
</dbReference>
<reference evidence="2 3" key="1">
    <citation type="submission" date="2016-11" db="EMBL/GenBank/DDBJ databases">
        <authorList>
            <person name="Jaros S."/>
            <person name="Januszkiewicz K."/>
            <person name="Wedrychowicz H."/>
        </authorList>
    </citation>
    <scope>NUCLEOTIDE SEQUENCE [LARGE SCALE GENOMIC DNA]</scope>
    <source>
        <strain evidence="2 3">DSM 46144</strain>
    </source>
</reference>
<proteinExistence type="predicted"/>
<dbReference type="PANTHER" id="PTHR43884">
    <property type="entry name" value="ACYL-COA DEHYDROGENASE"/>
    <property type="match status" value="1"/>
</dbReference>
<dbReference type="AlphaFoldDB" id="A0A1M7RM71"/>
<dbReference type="InterPro" id="IPR037069">
    <property type="entry name" value="AcylCoA_DH/ox_N_sf"/>
</dbReference>
<organism evidence="2 3">
    <name type="scientific">Cryptosporangium aurantiacum</name>
    <dbReference type="NCBI Taxonomy" id="134849"/>
    <lineage>
        <taxon>Bacteria</taxon>
        <taxon>Bacillati</taxon>
        <taxon>Actinomycetota</taxon>
        <taxon>Actinomycetes</taxon>
        <taxon>Cryptosporangiales</taxon>
        <taxon>Cryptosporangiaceae</taxon>
        <taxon>Cryptosporangium</taxon>
    </lineage>
</organism>
<dbReference type="InterPro" id="IPR046373">
    <property type="entry name" value="Acyl-CoA_Oxase/DH_mid-dom_sf"/>
</dbReference>
<evidence type="ECO:0000313" key="2">
    <source>
        <dbReference type="EMBL" id="SHN47188.1"/>
    </source>
</evidence>